<evidence type="ECO:0000313" key="1">
    <source>
        <dbReference type="EMBL" id="CAB3795541.1"/>
    </source>
</evidence>
<dbReference type="AlphaFoldDB" id="A0A6S7BVH5"/>
<gene>
    <name evidence="1" type="ORF">LMG28614_04196</name>
</gene>
<dbReference type="Proteomes" id="UP000494365">
    <property type="component" value="Unassembled WGS sequence"/>
</dbReference>
<evidence type="ECO:0000313" key="2">
    <source>
        <dbReference type="Proteomes" id="UP000494365"/>
    </source>
</evidence>
<name>A0A6S7BVH5_9BURK</name>
<organism evidence="1 2">
    <name type="scientific">Paraburkholderia ultramafica</name>
    <dbReference type="NCBI Taxonomy" id="1544867"/>
    <lineage>
        <taxon>Bacteria</taxon>
        <taxon>Pseudomonadati</taxon>
        <taxon>Pseudomonadota</taxon>
        <taxon>Betaproteobacteria</taxon>
        <taxon>Burkholderiales</taxon>
        <taxon>Burkholderiaceae</taxon>
        <taxon>Paraburkholderia</taxon>
    </lineage>
</organism>
<reference evidence="1 2" key="1">
    <citation type="submission" date="2020-04" db="EMBL/GenBank/DDBJ databases">
        <authorList>
            <person name="De Canck E."/>
        </authorList>
    </citation>
    <scope>NUCLEOTIDE SEQUENCE [LARGE SCALE GENOMIC DNA]</scope>
    <source>
        <strain evidence="1 2">LMG 28614</strain>
    </source>
</reference>
<dbReference type="EMBL" id="CADIKK010000019">
    <property type="protein sequence ID" value="CAB3795541.1"/>
    <property type="molecule type" value="Genomic_DNA"/>
</dbReference>
<proteinExistence type="predicted"/>
<accession>A0A6S7BVH5</accession>
<keyword evidence="2" id="KW-1185">Reference proteome</keyword>
<dbReference type="RefSeq" id="WP_175151324.1">
    <property type="nucleotide sequence ID" value="NZ_CADIKK010000019.1"/>
</dbReference>
<protein>
    <submittedName>
        <fullName evidence="1">Uncharacterized protein</fullName>
    </submittedName>
</protein>
<sequence length="88" mass="9873">MQTEKYRGYTLWGHAILQQEDTLQLERFSGSGTIMRDTKVVEASGVLGAYETDEEAEAAGLSWCRAWVDTLGERSPFPSHIAQLMPPR</sequence>